<dbReference type="GO" id="GO:0016020">
    <property type="term" value="C:membrane"/>
    <property type="evidence" value="ECO:0007669"/>
    <property type="project" value="UniProtKB-SubCell"/>
</dbReference>
<keyword evidence="8" id="KW-1185">Reference proteome</keyword>
<evidence type="ECO:0008006" key="9">
    <source>
        <dbReference type="Google" id="ProtNLM"/>
    </source>
</evidence>
<feature type="transmembrane region" description="Helical" evidence="6">
    <location>
        <begin position="215"/>
        <end position="233"/>
    </location>
</feature>
<dbReference type="PANTHER" id="PTHR13353:SF5">
    <property type="entry name" value="TRANSMEMBRANE PROTEIN 19"/>
    <property type="match status" value="1"/>
</dbReference>
<organism evidence="7 8">
    <name type="scientific">Natrialba asiatica (strain ATCC 700177 / DSM 12278 / JCM 9576 / FERM P-10747 / NBRC 102637 / 172P1)</name>
    <dbReference type="NCBI Taxonomy" id="29540"/>
    <lineage>
        <taxon>Archaea</taxon>
        <taxon>Methanobacteriati</taxon>
        <taxon>Methanobacteriota</taxon>
        <taxon>Stenosarchaea group</taxon>
        <taxon>Halobacteria</taxon>
        <taxon>Halobacteriales</taxon>
        <taxon>Natrialbaceae</taxon>
        <taxon>Natrialba</taxon>
    </lineage>
</organism>
<feature type="transmembrane region" description="Helical" evidence="6">
    <location>
        <begin position="240"/>
        <end position="257"/>
    </location>
</feature>
<gene>
    <name evidence="7" type="ORF">C481_05250</name>
</gene>
<proteinExistence type="inferred from homology"/>
<keyword evidence="4 6" id="KW-1133">Transmembrane helix</keyword>
<dbReference type="AlphaFoldDB" id="M0AXZ0"/>
<dbReference type="PATRIC" id="fig|29540.5.peg.1062"/>
<name>M0AXZ0_NATA1</name>
<feature type="transmembrane region" description="Helical" evidence="6">
    <location>
        <begin position="440"/>
        <end position="460"/>
    </location>
</feature>
<dbReference type="Proteomes" id="UP000011554">
    <property type="component" value="Unassembled WGS sequence"/>
</dbReference>
<dbReference type="STRING" id="29540.C481_05250"/>
<dbReference type="RefSeq" id="WP_006108058.1">
    <property type="nucleotide sequence ID" value="NZ_AOIO01000017.1"/>
</dbReference>
<feature type="transmembrane region" description="Helical" evidence="6">
    <location>
        <begin position="135"/>
        <end position="156"/>
    </location>
</feature>
<feature type="transmembrane region" description="Helical" evidence="6">
    <location>
        <begin position="382"/>
        <end position="399"/>
    </location>
</feature>
<evidence type="ECO:0000313" key="7">
    <source>
        <dbReference type="EMBL" id="ELZ03375.1"/>
    </source>
</evidence>
<comment type="similarity">
    <text evidence="2">Belongs to the TMEM19 family.</text>
</comment>
<dbReference type="OrthoDB" id="28948at2157"/>
<comment type="subcellular location">
    <subcellularLocation>
        <location evidence="1">Membrane</location>
        <topology evidence="1">Multi-pass membrane protein</topology>
    </subcellularLocation>
</comment>
<dbReference type="InterPro" id="IPR002794">
    <property type="entry name" value="DUF92_TMEM19"/>
</dbReference>
<dbReference type="Pfam" id="PF01940">
    <property type="entry name" value="DUF92"/>
    <property type="match status" value="1"/>
</dbReference>
<feature type="transmembrane region" description="Helical" evidence="6">
    <location>
        <begin position="303"/>
        <end position="327"/>
    </location>
</feature>
<feature type="transmembrane region" description="Helical" evidence="6">
    <location>
        <begin position="406"/>
        <end position="428"/>
    </location>
</feature>
<dbReference type="EMBL" id="AOIO01000017">
    <property type="protein sequence ID" value="ELZ03375.1"/>
    <property type="molecule type" value="Genomic_DNA"/>
</dbReference>
<feature type="transmembrane region" description="Helical" evidence="6">
    <location>
        <begin position="263"/>
        <end position="282"/>
    </location>
</feature>
<accession>M0AXZ0</accession>
<evidence type="ECO:0000256" key="5">
    <source>
        <dbReference type="ARBA" id="ARBA00023136"/>
    </source>
</evidence>
<reference evidence="7 8" key="1">
    <citation type="journal article" date="2014" name="PLoS Genet.">
        <title>Phylogenetically driven sequencing of extremely halophilic archaea reveals strategies for static and dynamic osmo-response.</title>
        <authorList>
            <person name="Becker E.A."/>
            <person name="Seitzer P.M."/>
            <person name="Tritt A."/>
            <person name="Larsen D."/>
            <person name="Krusor M."/>
            <person name="Yao A.I."/>
            <person name="Wu D."/>
            <person name="Madern D."/>
            <person name="Eisen J.A."/>
            <person name="Darling A.E."/>
            <person name="Facciotti M.T."/>
        </authorList>
    </citation>
    <scope>NUCLEOTIDE SEQUENCE [LARGE SCALE GENOMIC DNA]</scope>
    <source>
        <strain evidence="7 8">DSM 12278</strain>
    </source>
</reference>
<feature type="transmembrane region" description="Helical" evidence="6">
    <location>
        <begin position="65"/>
        <end position="83"/>
    </location>
</feature>
<protein>
    <recommendedName>
        <fullName evidence="9">DUF92 domain-containing protein</fullName>
    </recommendedName>
</protein>
<keyword evidence="3 6" id="KW-0812">Transmembrane</keyword>
<evidence type="ECO:0000256" key="2">
    <source>
        <dbReference type="ARBA" id="ARBA00009012"/>
    </source>
</evidence>
<evidence type="ECO:0000256" key="1">
    <source>
        <dbReference type="ARBA" id="ARBA00004141"/>
    </source>
</evidence>
<dbReference type="PANTHER" id="PTHR13353">
    <property type="entry name" value="TRANSMEMBRANE PROTEIN 19"/>
    <property type="match status" value="1"/>
</dbReference>
<evidence type="ECO:0000313" key="8">
    <source>
        <dbReference type="Proteomes" id="UP000011554"/>
    </source>
</evidence>
<dbReference type="eggNOG" id="arCOG02245">
    <property type="taxonomic scope" value="Archaea"/>
</dbReference>
<comment type="caution">
    <text evidence="7">The sequence shown here is derived from an EMBL/GenBank/DDBJ whole genome shotgun (WGS) entry which is preliminary data.</text>
</comment>
<evidence type="ECO:0000256" key="3">
    <source>
        <dbReference type="ARBA" id="ARBA00022692"/>
    </source>
</evidence>
<sequence>MTAPVRRAGVFAALSTLSLAVPLAGPAIATGVAAVVLLGAFLVTDVTGPAFEALAYPGDYEDGRLYGLITFVLSAVVLGLLAVGSSMPLSVFVGTVVLVGYGNLAERLVRARTATGTEIDSETDTDTDTNTDNEIAAVTGFCLVATVAAVAGQAAVYALTNVPVESRLPTVLFLAASGALLAALLRDAFLIYDDPVVMLSVGLLLWLLAELEPELGAIEILGALAVTVALGYVSYALDTASIAGMITGILLGLLTVVLGDYNWFVVLIAFFGIGGLSTKFRYTRKEELGVAEENNGARGSGNVLGNAAVAIAAVLGYAASSTALLSINAELFLFAFAGSVATAMSDTLSSEVGSVFETPRLITTLEPVDPGTDGGVTWQGEVAGFLGATIVAGLSYVLFPVVDPIGAVIIVAAGVAGMTVDSLLGATLEGAVLGNQGVNFLATLTGALVCALLVIPIAVLG</sequence>
<keyword evidence="5 6" id="KW-0472">Membrane</keyword>
<evidence type="ECO:0000256" key="6">
    <source>
        <dbReference type="SAM" id="Phobius"/>
    </source>
</evidence>
<evidence type="ECO:0000256" key="4">
    <source>
        <dbReference type="ARBA" id="ARBA00022989"/>
    </source>
</evidence>
<feature type="transmembrane region" description="Helical" evidence="6">
    <location>
        <begin position="168"/>
        <end position="185"/>
    </location>
</feature>